<keyword evidence="3" id="KW-0238">DNA-binding</keyword>
<feature type="region of interest" description="Disordered" evidence="4">
    <location>
        <begin position="1"/>
        <end position="34"/>
    </location>
</feature>
<dbReference type="EMBL" id="CP121472">
    <property type="protein sequence ID" value="WPL18373.1"/>
    <property type="molecule type" value="Genomic_DNA"/>
</dbReference>
<gene>
    <name evidence="6" type="primary">hsdS</name>
    <name evidence="6" type="ORF">Thiowin_03444</name>
</gene>
<evidence type="ECO:0000256" key="1">
    <source>
        <dbReference type="ARBA" id="ARBA00010923"/>
    </source>
</evidence>
<feature type="compositionally biased region" description="Basic and acidic residues" evidence="4">
    <location>
        <begin position="1"/>
        <end position="20"/>
    </location>
</feature>
<name>A0ABZ0SDH9_9GAMM</name>
<evidence type="ECO:0000256" key="3">
    <source>
        <dbReference type="ARBA" id="ARBA00023125"/>
    </source>
</evidence>
<dbReference type="Gene3D" id="1.10.287.1120">
    <property type="entry name" value="Bipartite methylase S protein"/>
    <property type="match status" value="1"/>
</dbReference>
<dbReference type="Gene3D" id="3.90.220.20">
    <property type="entry name" value="DNA methylase specificity domains"/>
    <property type="match status" value="2"/>
</dbReference>
<feature type="domain" description="Type I restriction modification DNA specificity" evidence="5">
    <location>
        <begin position="48"/>
        <end position="213"/>
    </location>
</feature>
<keyword evidence="2" id="KW-0680">Restriction system</keyword>
<dbReference type="InterPro" id="IPR044946">
    <property type="entry name" value="Restrct_endonuc_typeI_TRD_sf"/>
</dbReference>
<keyword evidence="7" id="KW-1185">Reference proteome</keyword>
<sequence length="467" mass="52515">MNAKRNADIPVRESKSKHGLENPSSVKENSGEDRAMSDANLLIKPLPTGWENHQFADVCDRVKDSHKPVEGGSTPYVGLEHLAQGFPAFVGRGTESDIKSSKTAFKIGDILFGKLRPYLRKGTQADFEGISSTDILVFRAAEICESDFLKYLIHSDEFIGHAQSTTSGVQHPRTSWPSLREFRLSLPPLPEQKKIAHILSTVQRAIEAQERIIQTTTELKKALMHKLFTEGLRNEPQKQTEIGLVPKSWEVLTVQDLVDRNILDKPIDGNHGEIHPKVSDFVPEGIPFIMASDLKGGSVNLKTCNFITKERADRLRKGFSLPGDVLISHKATIGETAIVPEIEHYIMLTPQVTYYRVLDRDALSNQYLRCYFDSPTFQKPLKNVAGDGSTRAYIGITKQRGLPVLLPEIDEQRELADVSGRLDEKIRQAIAKKNAFSDLFRTLLHEMMKAKTRVHKHDFPQEDIPHD</sequence>
<comment type="similarity">
    <text evidence="1">Belongs to the type-I restriction system S methylase family.</text>
</comment>
<evidence type="ECO:0000256" key="4">
    <source>
        <dbReference type="SAM" id="MobiDB-lite"/>
    </source>
</evidence>
<dbReference type="PANTHER" id="PTHR30408:SF12">
    <property type="entry name" value="TYPE I RESTRICTION ENZYME MJAVIII SPECIFICITY SUBUNIT"/>
    <property type="match status" value="1"/>
</dbReference>
<protein>
    <submittedName>
        <fullName evidence="6">Type I restriction enzyme EcoKI specificity protein</fullName>
    </submittedName>
</protein>
<dbReference type="RefSeq" id="WP_328984140.1">
    <property type="nucleotide sequence ID" value="NZ_CP121472.1"/>
</dbReference>
<dbReference type="Pfam" id="PF01420">
    <property type="entry name" value="Methylase_S"/>
    <property type="match status" value="1"/>
</dbReference>
<reference evidence="6 7" key="1">
    <citation type="journal article" date="2023" name="Microorganisms">
        <title>Thiorhodovibrio frisius and Trv. litoralis spp. nov., Two Novel Members from a Clade of Fastidious Purple Sulfur Bacteria That Exhibit Unique Red-Shifted Light-Harvesting Capabilities.</title>
        <authorList>
            <person name="Methner A."/>
            <person name="Kuzyk S.B."/>
            <person name="Petersen J."/>
            <person name="Bauer S."/>
            <person name="Brinkmann H."/>
            <person name="Sichau K."/>
            <person name="Wanner G."/>
            <person name="Wolf J."/>
            <person name="Neumann-Schaal M."/>
            <person name="Henke P."/>
            <person name="Tank M."/>
            <person name="Sproer C."/>
            <person name="Bunk B."/>
            <person name="Overmann J."/>
        </authorList>
    </citation>
    <scope>NUCLEOTIDE SEQUENCE [LARGE SCALE GENOMIC DNA]</scope>
    <source>
        <strain evidence="6 7">DSM 6702</strain>
    </source>
</reference>
<accession>A0ABZ0SDH9</accession>
<organism evidence="6 7">
    <name type="scientific">Thiorhodovibrio winogradskyi</name>
    <dbReference type="NCBI Taxonomy" id="77007"/>
    <lineage>
        <taxon>Bacteria</taxon>
        <taxon>Pseudomonadati</taxon>
        <taxon>Pseudomonadota</taxon>
        <taxon>Gammaproteobacteria</taxon>
        <taxon>Chromatiales</taxon>
        <taxon>Chromatiaceae</taxon>
        <taxon>Thiorhodovibrio</taxon>
    </lineage>
</organism>
<evidence type="ECO:0000313" key="7">
    <source>
        <dbReference type="Proteomes" id="UP001432180"/>
    </source>
</evidence>
<evidence type="ECO:0000313" key="6">
    <source>
        <dbReference type="EMBL" id="WPL18373.1"/>
    </source>
</evidence>
<proteinExistence type="inferred from homology"/>
<dbReference type="PANTHER" id="PTHR30408">
    <property type="entry name" value="TYPE-1 RESTRICTION ENZYME ECOKI SPECIFICITY PROTEIN"/>
    <property type="match status" value="1"/>
</dbReference>
<dbReference type="InterPro" id="IPR000055">
    <property type="entry name" value="Restrct_endonuc_typeI_TRD"/>
</dbReference>
<dbReference type="Proteomes" id="UP001432180">
    <property type="component" value="Chromosome"/>
</dbReference>
<evidence type="ECO:0000256" key="2">
    <source>
        <dbReference type="ARBA" id="ARBA00022747"/>
    </source>
</evidence>
<evidence type="ECO:0000259" key="5">
    <source>
        <dbReference type="Pfam" id="PF01420"/>
    </source>
</evidence>
<dbReference type="SUPFAM" id="SSF116734">
    <property type="entry name" value="DNA methylase specificity domain"/>
    <property type="match status" value="2"/>
</dbReference>
<dbReference type="InterPro" id="IPR052021">
    <property type="entry name" value="Type-I_RS_S_subunit"/>
</dbReference>